<evidence type="ECO:0008006" key="9">
    <source>
        <dbReference type="Google" id="ProtNLM"/>
    </source>
</evidence>
<dbReference type="Proteomes" id="UP000076661">
    <property type="component" value="Unassembled WGS sequence"/>
</dbReference>
<feature type="transmembrane region" description="Helical" evidence="6">
    <location>
        <begin position="172"/>
        <end position="195"/>
    </location>
</feature>
<reference evidence="7 8" key="1">
    <citation type="submission" date="2013-07" db="EMBL/GenBank/DDBJ databases">
        <title>Comparative Genomic and Metabolomic Analysis of Twelve Strains of Pseudoalteromonas luteoviolacea.</title>
        <authorList>
            <person name="Vynne N.G."/>
            <person name="Mansson M."/>
            <person name="Gram L."/>
        </authorList>
    </citation>
    <scope>NUCLEOTIDE SEQUENCE [LARGE SCALE GENOMIC DNA]</scope>
    <source>
        <strain evidence="7 8">S4060-1</strain>
    </source>
</reference>
<dbReference type="Pfam" id="PF01943">
    <property type="entry name" value="Polysacc_synt"/>
    <property type="match status" value="1"/>
</dbReference>
<evidence type="ECO:0000256" key="5">
    <source>
        <dbReference type="ARBA" id="ARBA00023136"/>
    </source>
</evidence>
<gene>
    <name evidence="7" type="ORF">N478_15095</name>
</gene>
<evidence type="ECO:0000313" key="7">
    <source>
        <dbReference type="EMBL" id="KZN68488.1"/>
    </source>
</evidence>
<feature type="transmembrane region" description="Helical" evidence="6">
    <location>
        <begin position="334"/>
        <end position="355"/>
    </location>
</feature>
<feature type="transmembrane region" description="Helical" evidence="6">
    <location>
        <begin position="145"/>
        <end position="166"/>
    </location>
</feature>
<evidence type="ECO:0000256" key="1">
    <source>
        <dbReference type="ARBA" id="ARBA00004651"/>
    </source>
</evidence>
<dbReference type="AlphaFoldDB" id="A0A167NM91"/>
<dbReference type="PANTHER" id="PTHR30250">
    <property type="entry name" value="PST FAMILY PREDICTED COLANIC ACID TRANSPORTER"/>
    <property type="match status" value="1"/>
</dbReference>
<evidence type="ECO:0000256" key="3">
    <source>
        <dbReference type="ARBA" id="ARBA00022692"/>
    </source>
</evidence>
<evidence type="ECO:0000256" key="4">
    <source>
        <dbReference type="ARBA" id="ARBA00022989"/>
    </source>
</evidence>
<organism evidence="7 8">
    <name type="scientific">Pseudoalteromonas luteoviolacea S4060-1</name>
    <dbReference type="NCBI Taxonomy" id="1365257"/>
    <lineage>
        <taxon>Bacteria</taxon>
        <taxon>Pseudomonadati</taxon>
        <taxon>Pseudomonadota</taxon>
        <taxon>Gammaproteobacteria</taxon>
        <taxon>Alteromonadales</taxon>
        <taxon>Pseudoalteromonadaceae</taxon>
        <taxon>Pseudoalteromonas</taxon>
    </lineage>
</organism>
<dbReference type="InterPro" id="IPR044550">
    <property type="entry name" value="WzxE"/>
</dbReference>
<dbReference type="InterPro" id="IPR002797">
    <property type="entry name" value="Polysacc_synth"/>
</dbReference>
<comment type="caution">
    <text evidence="7">The sequence shown here is derived from an EMBL/GenBank/DDBJ whole genome shotgun (WGS) entry which is preliminary data.</text>
</comment>
<dbReference type="GO" id="GO:0009246">
    <property type="term" value="P:enterobacterial common antigen biosynthetic process"/>
    <property type="evidence" value="ECO:0007669"/>
    <property type="project" value="InterPro"/>
</dbReference>
<feature type="transmembrane region" description="Helical" evidence="6">
    <location>
        <begin position="362"/>
        <end position="382"/>
    </location>
</feature>
<evidence type="ECO:0000313" key="8">
    <source>
        <dbReference type="Proteomes" id="UP000076661"/>
    </source>
</evidence>
<feature type="transmembrane region" description="Helical" evidence="6">
    <location>
        <begin position="297"/>
        <end position="314"/>
    </location>
</feature>
<comment type="subcellular location">
    <subcellularLocation>
        <location evidence="1">Cell membrane</location>
        <topology evidence="1">Multi-pass membrane protein</topology>
    </subcellularLocation>
</comment>
<keyword evidence="3 6" id="KW-0812">Transmembrane</keyword>
<keyword evidence="4 6" id="KW-1133">Transmembrane helix</keyword>
<name>A0A167NM91_9GAMM</name>
<proteinExistence type="predicted"/>
<evidence type="ECO:0000256" key="6">
    <source>
        <dbReference type="SAM" id="Phobius"/>
    </source>
</evidence>
<feature type="transmembrane region" description="Helical" evidence="6">
    <location>
        <begin position="394"/>
        <end position="413"/>
    </location>
</feature>
<feature type="transmembrane region" description="Helical" evidence="6">
    <location>
        <begin position="257"/>
        <end position="277"/>
    </location>
</feature>
<protein>
    <recommendedName>
        <fullName evidence="9">Lipopolysaccharide biosynthesis protein</fullName>
    </recommendedName>
</protein>
<feature type="transmembrane region" description="Helical" evidence="6">
    <location>
        <begin position="116"/>
        <end position="138"/>
    </location>
</feature>
<dbReference type="PANTHER" id="PTHR30250:SF30">
    <property type="entry name" value="LIPID III FLIPPASE"/>
    <property type="match status" value="1"/>
</dbReference>
<keyword evidence="2" id="KW-1003">Cell membrane</keyword>
<sequence length="423" mass="46935">MTLLKTSFLNGIAVVVKMITLLIINKVLATFVGPAGYATIGQFHNAVQMVTAIASGAIQNSVTKYTAEYVDDFEAQKQLWKTAGMLSVICALVCAVILILLKDVLAVALLKDESLSSVFVWFAITLVFFVFNALLLAIINGRKEIPSYVAANICGSIISLVITIALSMSLGLYGALLSLAIYQSVSFFATLFIILRLDWFKISFLIGRLDPKIAKNISMFSLMAITTAICSPITQMLVREHIGTTIGWVEAGYWEALMRLSAAYLMFVTTTLAVYFLPKFSELDNYADIKKELFNGYKLILPAVAIMGVGIYLFRDFIVHLLFTEEFSPITELLAIQLIGDTLKIGSWVVAYLMIGKAMFRLFIGTEMFFSASFYGFIVYFTNQLGIEGAVLGYTVNYFFYWLVILVLVMLNLKNNLFLSAKA</sequence>
<feature type="transmembrane region" description="Helical" evidence="6">
    <location>
        <begin position="6"/>
        <end position="24"/>
    </location>
</feature>
<dbReference type="CDD" id="cd13125">
    <property type="entry name" value="MATE_like_10"/>
    <property type="match status" value="1"/>
</dbReference>
<feature type="transmembrane region" description="Helical" evidence="6">
    <location>
        <begin position="86"/>
        <end position="110"/>
    </location>
</feature>
<dbReference type="EMBL" id="AUXX01000009">
    <property type="protein sequence ID" value="KZN68488.1"/>
    <property type="molecule type" value="Genomic_DNA"/>
</dbReference>
<dbReference type="InterPro" id="IPR050833">
    <property type="entry name" value="Poly_Biosynth_Transport"/>
</dbReference>
<accession>A0A167NM91</accession>
<feature type="transmembrane region" description="Helical" evidence="6">
    <location>
        <begin position="216"/>
        <end position="237"/>
    </location>
</feature>
<evidence type="ECO:0000256" key="2">
    <source>
        <dbReference type="ARBA" id="ARBA00022475"/>
    </source>
</evidence>
<dbReference type="GO" id="GO:0005886">
    <property type="term" value="C:plasma membrane"/>
    <property type="evidence" value="ECO:0007669"/>
    <property type="project" value="UniProtKB-SubCell"/>
</dbReference>
<dbReference type="RefSeq" id="WP_063380501.1">
    <property type="nucleotide sequence ID" value="NZ_AUXX01000009.1"/>
</dbReference>
<keyword evidence="5 6" id="KW-0472">Membrane</keyword>
<dbReference type="PATRIC" id="fig|1365257.3.peg.1430"/>